<reference evidence="2 3" key="1">
    <citation type="submission" date="2014-02" db="EMBL/GenBank/DDBJ databases">
        <title>Transposable element dynamics among asymbiotic and ectomycorrhizal Amanita fungi.</title>
        <authorList>
            <consortium name="DOE Joint Genome Institute"/>
            <person name="Hess J."/>
            <person name="Skrede I."/>
            <person name="Wolfe B."/>
            <person name="LaButti K."/>
            <person name="Ohm R.A."/>
            <person name="Grigoriev I.V."/>
            <person name="Pringle A."/>
        </authorList>
    </citation>
    <scope>NUCLEOTIDE SEQUENCE [LARGE SCALE GENOMIC DNA]</scope>
    <source>
        <strain evidence="2 3">SKay4041</strain>
    </source>
</reference>
<dbReference type="OrthoDB" id="3253553at2759"/>
<feature type="transmembrane region" description="Helical" evidence="1">
    <location>
        <begin position="21"/>
        <end position="45"/>
    </location>
</feature>
<feature type="transmembrane region" description="Helical" evidence="1">
    <location>
        <begin position="60"/>
        <end position="81"/>
    </location>
</feature>
<keyword evidence="1" id="KW-1133">Transmembrane helix</keyword>
<dbReference type="Proteomes" id="UP000242287">
    <property type="component" value="Unassembled WGS sequence"/>
</dbReference>
<organism evidence="2 3">
    <name type="scientific">Amanita thiersii Skay4041</name>
    <dbReference type="NCBI Taxonomy" id="703135"/>
    <lineage>
        <taxon>Eukaryota</taxon>
        <taxon>Fungi</taxon>
        <taxon>Dikarya</taxon>
        <taxon>Basidiomycota</taxon>
        <taxon>Agaricomycotina</taxon>
        <taxon>Agaricomycetes</taxon>
        <taxon>Agaricomycetidae</taxon>
        <taxon>Agaricales</taxon>
        <taxon>Pluteineae</taxon>
        <taxon>Amanitaceae</taxon>
        <taxon>Amanita</taxon>
    </lineage>
</organism>
<evidence type="ECO:0000256" key="1">
    <source>
        <dbReference type="SAM" id="Phobius"/>
    </source>
</evidence>
<keyword evidence="3" id="KW-1185">Reference proteome</keyword>
<dbReference type="STRING" id="703135.A0A2A9NL89"/>
<dbReference type="AlphaFoldDB" id="A0A2A9NL89"/>
<feature type="non-terminal residue" evidence="2">
    <location>
        <position position="96"/>
    </location>
</feature>
<sequence length="96" mass="10591">KRRSVFAGLAMEQEWKHARAWAKKIMVVDVVGMVLWGAMFVFILIGKRCPSGGFAGWCNAYNVSSAAGCLLCIGFGVNVFLDIKDLHASKDNPRTR</sequence>
<evidence type="ECO:0000313" key="3">
    <source>
        <dbReference type="Proteomes" id="UP000242287"/>
    </source>
</evidence>
<keyword evidence="1" id="KW-0472">Membrane</keyword>
<name>A0A2A9NL89_9AGAR</name>
<feature type="non-terminal residue" evidence="2">
    <location>
        <position position="1"/>
    </location>
</feature>
<keyword evidence="1" id="KW-0812">Transmembrane</keyword>
<protein>
    <recommendedName>
        <fullName evidence="4">MARVEL domain-containing protein</fullName>
    </recommendedName>
</protein>
<proteinExistence type="predicted"/>
<accession>A0A2A9NL89</accession>
<evidence type="ECO:0000313" key="2">
    <source>
        <dbReference type="EMBL" id="PFH51745.1"/>
    </source>
</evidence>
<evidence type="ECO:0008006" key="4">
    <source>
        <dbReference type="Google" id="ProtNLM"/>
    </source>
</evidence>
<dbReference type="EMBL" id="KZ301985">
    <property type="protein sequence ID" value="PFH51745.1"/>
    <property type="molecule type" value="Genomic_DNA"/>
</dbReference>
<gene>
    <name evidence="2" type="ORF">AMATHDRAFT_112885</name>
</gene>